<dbReference type="AlphaFoldDB" id="A0AAD1RKW0"/>
<dbReference type="Proteomes" id="UP001295444">
    <property type="component" value="Chromosome 03"/>
</dbReference>
<gene>
    <name evidence="2" type="ORF">PECUL_23A002952</name>
</gene>
<dbReference type="InterPro" id="IPR052848">
    <property type="entry name" value="CHCH_domain-containing_protein"/>
</dbReference>
<dbReference type="GO" id="GO:0005758">
    <property type="term" value="C:mitochondrial intermembrane space"/>
    <property type="evidence" value="ECO:0007669"/>
    <property type="project" value="TreeGrafter"/>
</dbReference>
<dbReference type="PROSITE" id="PS51808">
    <property type="entry name" value="CHCH"/>
    <property type="match status" value="1"/>
</dbReference>
<dbReference type="InterPro" id="IPR031731">
    <property type="entry name" value="CX9C"/>
</dbReference>
<sequence length="161" mass="17814">MWGCGVTVRGSPIPCMSPSLTLPSPVHHPPLTIPCVSPSLTPQSPVCHTINPLSPVCHTINPHPLQAALEITAKYCRNEMEEYGQCVTSKPGTWQQDCHMLKFKVAKCTSSHPVIQRIRTECSEPFVAFEQCLKKNQTSVENCSTHVTEFLRCAESVKLTE</sequence>
<dbReference type="GO" id="GO:0045333">
    <property type="term" value="P:cellular respiration"/>
    <property type="evidence" value="ECO:0007669"/>
    <property type="project" value="TreeGrafter"/>
</dbReference>
<proteinExistence type="predicted"/>
<evidence type="ECO:0000313" key="2">
    <source>
        <dbReference type="EMBL" id="CAH2273632.1"/>
    </source>
</evidence>
<evidence type="ECO:0000259" key="1">
    <source>
        <dbReference type="Pfam" id="PF16860"/>
    </source>
</evidence>
<keyword evidence="3" id="KW-1185">Reference proteome</keyword>
<evidence type="ECO:0000313" key="3">
    <source>
        <dbReference type="Proteomes" id="UP001295444"/>
    </source>
</evidence>
<dbReference type="PANTHER" id="PTHR47106:SF1">
    <property type="entry name" value="COILED-COIL-HELIX-COILED-COIL-HELIX DOMAIN-CONTAINING PROTEIN 5"/>
    <property type="match status" value="1"/>
</dbReference>
<dbReference type="EMBL" id="OW240914">
    <property type="protein sequence ID" value="CAH2273632.1"/>
    <property type="molecule type" value="Genomic_DNA"/>
</dbReference>
<protein>
    <submittedName>
        <fullName evidence="2">Coiled-coil-helix-coiled-coil-helix domain-containing 5</fullName>
    </submittedName>
</protein>
<dbReference type="Gene3D" id="1.10.287.2900">
    <property type="match status" value="2"/>
</dbReference>
<accession>A0AAD1RKW0</accession>
<name>A0AAD1RKW0_PELCU</name>
<organism evidence="2 3">
    <name type="scientific">Pelobates cultripes</name>
    <name type="common">Western spadefoot toad</name>
    <dbReference type="NCBI Taxonomy" id="61616"/>
    <lineage>
        <taxon>Eukaryota</taxon>
        <taxon>Metazoa</taxon>
        <taxon>Chordata</taxon>
        <taxon>Craniata</taxon>
        <taxon>Vertebrata</taxon>
        <taxon>Euteleostomi</taxon>
        <taxon>Amphibia</taxon>
        <taxon>Batrachia</taxon>
        <taxon>Anura</taxon>
        <taxon>Pelobatoidea</taxon>
        <taxon>Pelobatidae</taxon>
        <taxon>Pelobates</taxon>
    </lineage>
</organism>
<feature type="domain" description="IMS import disulfide relay-system CHCH-CHCH-like Cx9C" evidence="1">
    <location>
        <begin position="69"/>
        <end position="113"/>
    </location>
</feature>
<dbReference type="Pfam" id="PF16860">
    <property type="entry name" value="CX9C"/>
    <property type="match status" value="1"/>
</dbReference>
<dbReference type="PANTHER" id="PTHR47106">
    <property type="entry name" value="COILED-COIL-HELIX-COILED-COIL-HELIX DOMAIN-CONTAINING PROTEIN 5"/>
    <property type="match status" value="1"/>
</dbReference>
<reference evidence="2" key="1">
    <citation type="submission" date="2022-03" db="EMBL/GenBank/DDBJ databases">
        <authorList>
            <person name="Alioto T."/>
            <person name="Alioto T."/>
            <person name="Gomez Garrido J."/>
        </authorList>
    </citation>
    <scope>NUCLEOTIDE SEQUENCE</scope>
</reference>